<dbReference type="InterPro" id="IPR001940">
    <property type="entry name" value="Peptidase_S1C"/>
</dbReference>
<keyword evidence="4" id="KW-0720">Serine protease</keyword>
<name>A0ABP7LYT6_9SPHN</name>
<comment type="similarity">
    <text evidence="1">Belongs to the peptidase S1C family.</text>
</comment>
<feature type="domain" description="PDZ" evidence="5">
    <location>
        <begin position="162"/>
        <end position="253"/>
    </location>
</feature>
<reference evidence="7" key="1">
    <citation type="journal article" date="2019" name="Int. J. Syst. Evol. Microbiol.">
        <title>The Global Catalogue of Microorganisms (GCM) 10K type strain sequencing project: providing services to taxonomists for standard genome sequencing and annotation.</title>
        <authorList>
            <consortium name="The Broad Institute Genomics Platform"/>
            <consortium name="The Broad Institute Genome Sequencing Center for Infectious Disease"/>
            <person name="Wu L."/>
            <person name="Ma J."/>
        </authorList>
    </citation>
    <scope>NUCLEOTIDE SEQUENCE [LARGE SCALE GENOMIC DNA]</scope>
    <source>
        <strain evidence="7">JCM 17543</strain>
    </source>
</reference>
<organism evidence="6 7">
    <name type="scientific">Sphingomonas limnosediminicola</name>
    <dbReference type="NCBI Taxonomy" id="940133"/>
    <lineage>
        <taxon>Bacteria</taxon>
        <taxon>Pseudomonadati</taxon>
        <taxon>Pseudomonadota</taxon>
        <taxon>Alphaproteobacteria</taxon>
        <taxon>Sphingomonadales</taxon>
        <taxon>Sphingomonadaceae</taxon>
        <taxon>Sphingomonas</taxon>
    </lineage>
</organism>
<evidence type="ECO:0000256" key="2">
    <source>
        <dbReference type="ARBA" id="ARBA00022670"/>
    </source>
</evidence>
<keyword evidence="2" id="KW-0645">Protease</keyword>
<dbReference type="EMBL" id="BAABBM010000001">
    <property type="protein sequence ID" value="GAA3908718.1"/>
    <property type="molecule type" value="Genomic_DNA"/>
</dbReference>
<dbReference type="Proteomes" id="UP001500827">
    <property type="component" value="Unassembled WGS sequence"/>
</dbReference>
<evidence type="ECO:0000256" key="4">
    <source>
        <dbReference type="ARBA" id="ARBA00022825"/>
    </source>
</evidence>
<gene>
    <name evidence="6" type="ORF">GCM10022276_28770</name>
</gene>
<dbReference type="SUPFAM" id="SSF50494">
    <property type="entry name" value="Trypsin-like serine proteases"/>
    <property type="match status" value="1"/>
</dbReference>
<dbReference type="Gene3D" id="2.40.10.120">
    <property type="match status" value="1"/>
</dbReference>
<evidence type="ECO:0000313" key="7">
    <source>
        <dbReference type="Proteomes" id="UP001500827"/>
    </source>
</evidence>
<dbReference type="InterPro" id="IPR041489">
    <property type="entry name" value="PDZ_6"/>
</dbReference>
<dbReference type="InterPro" id="IPR001478">
    <property type="entry name" value="PDZ"/>
</dbReference>
<dbReference type="PRINTS" id="PR00834">
    <property type="entry name" value="PROTEASES2C"/>
</dbReference>
<evidence type="ECO:0000256" key="1">
    <source>
        <dbReference type="ARBA" id="ARBA00010541"/>
    </source>
</evidence>
<sequence length="266" mass="27258">MDVTSEADGTAVVPASAYSADGWLVTSAAELPPMPLDAVFGDGRRVNLVDQRKDPVSGLAIVKAETTVAPLTFSDQTFPRVGQFGMAITTAIGSGCSAAVSMIGSDFLADGGSGVGYFRLRPAPDDWTAGTPLVAADGQVVGIGTDAPLGALIPAPIASVILDELIRNSLSASTKFGFRTIDYAAPFSSRLGDFRSGAGVAIVQAKSSAEKAGLQAGDVITTVDGHPISSASELSRLLDAASSKVTLTVKRRSEQVQLAIKRSTNS</sequence>
<protein>
    <recommendedName>
        <fullName evidence="5">PDZ domain-containing protein</fullName>
    </recommendedName>
</protein>
<evidence type="ECO:0000256" key="3">
    <source>
        <dbReference type="ARBA" id="ARBA00022801"/>
    </source>
</evidence>
<dbReference type="Pfam" id="PF17820">
    <property type="entry name" value="PDZ_6"/>
    <property type="match status" value="1"/>
</dbReference>
<comment type="caution">
    <text evidence="6">The sequence shown here is derived from an EMBL/GenBank/DDBJ whole genome shotgun (WGS) entry which is preliminary data.</text>
</comment>
<dbReference type="PANTHER" id="PTHR22939">
    <property type="entry name" value="SERINE PROTEASE FAMILY S1C HTRA-RELATED"/>
    <property type="match status" value="1"/>
</dbReference>
<dbReference type="PANTHER" id="PTHR22939:SF129">
    <property type="entry name" value="SERINE PROTEASE HTRA2, MITOCHONDRIAL"/>
    <property type="match status" value="1"/>
</dbReference>
<dbReference type="Gene3D" id="2.30.42.10">
    <property type="match status" value="1"/>
</dbReference>
<dbReference type="InterPro" id="IPR036034">
    <property type="entry name" value="PDZ_sf"/>
</dbReference>
<proteinExistence type="inferred from homology"/>
<accession>A0ABP7LYT6</accession>
<dbReference type="PROSITE" id="PS50106">
    <property type="entry name" value="PDZ"/>
    <property type="match status" value="1"/>
</dbReference>
<dbReference type="SMART" id="SM00228">
    <property type="entry name" value="PDZ"/>
    <property type="match status" value="1"/>
</dbReference>
<dbReference type="SUPFAM" id="SSF50156">
    <property type="entry name" value="PDZ domain-like"/>
    <property type="match status" value="1"/>
</dbReference>
<keyword evidence="3" id="KW-0378">Hydrolase</keyword>
<evidence type="ECO:0000313" key="6">
    <source>
        <dbReference type="EMBL" id="GAA3908718.1"/>
    </source>
</evidence>
<evidence type="ECO:0000259" key="5">
    <source>
        <dbReference type="PROSITE" id="PS50106"/>
    </source>
</evidence>
<dbReference type="InterPro" id="IPR009003">
    <property type="entry name" value="Peptidase_S1_PA"/>
</dbReference>
<keyword evidence="7" id="KW-1185">Reference proteome</keyword>